<keyword evidence="8 10" id="KW-0472">Membrane</keyword>
<comment type="caution">
    <text evidence="13">The sequence shown here is derived from an EMBL/GenBank/DDBJ whole genome shotgun (WGS) entry which is preliminary data.</text>
</comment>
<dbReference type="InterPro" id="IPR050173">
    <property type="entry name" value="ABC_transporter_C-like"/>
</dbReference>
<evidence type="ECO:0000313" key="14">
    <source>
        <dbReference type="Proteomes" id="UP000749646"/>
    </source>
</evidence>
<sequence length="1017" mass="113049">FLKKVSDIRSSELYGLAVLMQVRGFIYSVSSSLPVFASALSIVLYAALGNKLEARIIFPALTLFTGLRIPLLVLPHIYSEATNAWVSIERVKRYLLSSDAEPLPPIDTTHEYALSFKNATFYWDQLASTSTSESASPSLSSSSASSISDRANNGAGTSEEQQRPLLASTDDDPPSNEEMKPFLQDISLDIPRGSLVAVVGPVGSGKSSLLQAMVGNMMKKQGEIIRGASISYASQTPWIQNATIRDNILFDTPLDEERYWRVVKACSLEKDLSNMPYGDKTEIGERGVNLSGGQKARLSLARSVYYDAETVIMDDPLSAVDAHVGKRLWEDCILQELCKKTRIMATHQLHVLPDVDYIICMKHGRIAQQGTFQDLMAQEEGEFHTLMKRYGGHHHDGKDGADGSTLARRVLRRNRSSSGKVQVTDVTVAAAASDDEDTVLSSSEEEEQVEKPVVYQSQMTEEERADGAVASRVYRDYFRLGGTFNWTMIVVLMTLQQVAGVLMSVWLGYWTEDRYKLSLWTYIQVYLGAGVIQLVFLMIGSIMLVVAVIKSSGAMHDQTFLSVLRSPMSFFDTTPMGRILNRFSRDISTIDTTLMGVISSFMITVSAIIGVLVLSSFSLPWMIPVMIPLVIMYCFATVFYQRTNRELKRIDAVLRSHLFSYFSETLSGMTTLKAYHQHGIQKAITRNQENMDRSNKVYYHLLMGMRWISVRAHILGNLLNFVAVLVMVQSRFSISPAVAGLVLSYLVRLSSEMNWAIQCFANVENNMNSVERLLYYANDLEQERPAKLLDRSPPLDPTWPHQGNISFQEVSMRYRSGLPLVLNRVSFNIPGGYRVGVIGRTGAGKSSLIQALFLLVELETGGIFIDGVETNSIGTADLRSKIAIIPQDPVVFQGTFRYNLDPLGRHSDQELWDALETSDMKNYVQQQNGGLEALISVQGENLSAIREDFEGSTVITIAHRLNTVVDYHRVLVMEQGQVAEYDTPRALLSNPNSAFSKMVDETGTANAALLRSLAGCN</sequence>
<dbReference type="FunFam" id="1.20.1560.10:FF:000010">
    <property type="entry name" value="Multidrug resistance-associated ABC transporter"/>
    <property type="match status" value="1"/>
</dbReference>
<dbReference type="CDD" id="cd03244">
    <property type="entry name" value="ABCC_MRP_domain2"/>
    <property type="match status" value="1"/>
</dbReference>
<keyword evidence="6" id="KW-0067">ATP-binding</keyword>
<dbReference type="Pfam" id="PF00005">
    <property type="entry name" value="ABC_tran"/>
    <property type="match status" value="2"/>
</dbReference>
<feature type="non-terminal residue" evidence="13">
    <location>
        <position position="1"/>
    </location>
</feature>
<feature type="transmembrane region" description="Helical" evidence="10">
    <location>
        <begin position="621"/>
        <end position="640"/>
    </location>
</feature>
<dbReference type="Proteomes" id="UP000749646">
    <property type="component" value="Unassembled WGS sequence"/>
</dbReference>
<dbReference type="GO" id="GO:0140359">
    <property type="term" value="F:ABC-type transporter activity"/>
    <property type="evidence" value="ECO:0007669"/>
    <property type="project" value="InterPro"/>
</dbReference>
<accession>A0A9P6LTF2</accession>
<evidence type="ECO:0000259" key="12">
    <source>
        <dbReference type="PROSITE" id="PS50929"/>
    </source>
</evidence>
<dbReference type="OrthoDB" id="6500128at2759"/>
<dbReference type="Pfam" id="PF00664">
    <property type="entry name" value="ABC_membrane"/>
    <property type="match status" value="1"/>
</dbReference>
<evidence type="ECO:0000256" key="6">
    <source>
        <dbReference type="ARBA" id="ARBA00022840"/>
    </source>
</evidence>
<dbReference type="Gene3D" id="3.40.50.300">
    <property type="entry name" value="P-loop containing nucleotide triphosphate hydrolases"/>
    <property type="match status" value="3"/>
</dbReference>
<dbReference type="PANTHER" id="PTHR24223:SF456">
    <property type="entry name" value="MULTIDRUG RESISTANCE-ASSOCIATED PROTEIN LETHAL(2)03659"/>
    <property type="match status" value="1"/>
</dbReference>
<evidence type="ECO:0000256" key="3">
    <source>
        <dbReference type="ARBA" id="ARBA00022448"/>
    </source>
</evidence>
<dbReference type="InterPro" id="IPR003439">
    <property type="entry name" value="ABC_transporter-like_ATP-bd"/>
</dbReference>
<comment type="similarity">
    <text evidence="2">Belongs to the ABC transporter superfamily. ABCC family. Conjugate transporter (TC 3.A.1.208) subfamily.</text>
</comment>
<dbReference type="FunFam" id="3.40.50.300:FF:004162">
    <property type="entry name" value="ATP binding cassette subfamily C member 5"/>
    <property type="match status" value="1"/>
</dbReference>
<proteinExistence type="inferred from homology"/>
<feature type="compositionally biased region" description="Low complexity" evidence="9">
    <location>
        <begin position="131"/>
        <end position="148"/>
    </location>
</feature>
<feature type="transmembrane region" description="Helical" evidence="10">
    <location>
        <begin position="592"/>
        <end position="615"/>
    </location>
</feature>
<dbReference type="PROSITE" id="PS00211">
    <property type="entry name" value="ABC_TRANSPORTER_1"/>
    <property type="match status" value="1"/>
</dbReference>
<dbReference type="PANTHER" id="PTHR24223">
    <property type="entry name" value="ATP-BINDING CASSETTE SUB-FAMILY C"/>
    <property type="match status" value="1"/>
</dbReference>
<feature type="transmembrane region" description="Helical" evidence="10">
    <location>
        <begin position="25"/>
        <end position="48"/>
    </location>
</feature>
<dbReference type="InterPro" id="IPR011527">
    <property type="entry name" value="ABC1_TM_dom"/>
</dbReference>
<evidence type="ECO:0000259" key="11">
    <source>
        <dbReference type="PROSITE" id="PS50893"/>
    </source>
</evidence>
<keyword evidence="14" id="KW-1185">Reference proteome</keyword>
<reference evidence="13" key="1">
    <citation type="journal article" date="2020" name="Fungal Divers.">
        <title>Resolving the Mortierellaceae phylogeny through synthesis of multi-gene phylogenetics and phylogenomics.</title>
        <authorList>
            <person name="Vandepol N."/>
            <person name="Liber J."/>
            <person name="Desiro A."/>
            <person name="Na H."/>
            <person name="Kennedy M."/>
            <person name="Barry K."/>
            <person name="Grigoriev I.V."/>
            <person name="Miller A.N."/>
            <person name="O'Donnell K."/>
            <person name="Stajich J.E."/>
            <person name="Bonito G."/>
        </authorList>
    </citation>
    <scope>NUCLEOTIDE SEQUENCE</scope>
    <source>
        <strain evidence="13">MES-2147</strain>
    </source>
</reference>
<dbReference type="EMBL" id="JAAAHW010009715">
    <property type="protein sequence ID" value="KAF9937114.1"/>
    <property type="molecule type" value="Genomic_DNA"/>
</dbReference>
<dbReference type="AlphaFoldDB" id="A0A9P6LTF2"/>
<dbReference type="Gene3D" id="1.20.1560.10">
    <property type="entry name" value="ABC transporter type 1, transmembrane domain"/>
    <property type="match status" value="2"/>
</dbReference>
<feature type="compositionally biased region" description="Polar residues" evidence="9">
    <location>
        <begin position="149"/>
        <end position="159"/>
    </location>
</feature>
<evidence type="ECO:0000256" key="4">
    <source>
        <dbReference type="ARBA" id="ARBA00022692"/>
    </source>
</evidence>
<evidence type="ECO:0000256" key="5">
    <source>
        <dbReference type="ARBA" id="ARBA00022741"/>
    </source>
</evidence>
<dbReference type="CDD" id="cd18606">
    <property type="entry name" value="ABC_6TM_YOR1_D2_like"/>
    <property type="match status" value="1"/>
</dbReference>
<comment type="subcellular location">
    <subcellularLocation>
        <location evidence="1">Membrane</location>
        <topology evidence="1">Multi-pass membrane protein</topology>
    </subcellularLocation>
</comment>
<dbReference type="SMART" id="SM00382">
    <property type="entry name" value="AAA"/>
    <property type="match status" value="2"/>
</dbReference>
<dbReference type="GO" id="GO:0005524">
    <property type="term" value="F:ATP binding"/>
    <property type="evidence" value="ECO:0007669"/>
    <property type="project" value="UniProtKB-KW"/>
</dbReference>
<dbReference type="InterPro" id="IPR003593">
    <property type="entry name" value="AAA+_ATPase"/>
</dbReference>
<feature type="region of interest" description="Disordered" evidence="9">
    <location>
        <begin position="131"/>
        <end position="179"/>
    </location>
</feature>
<dbReference type="InterPro" id="IPR036640">
    <property type="entry name" value="ABC1_TM_sf"/>
</dbReference>
<evidence type="ECO:0000256" key="1">
    <source>
        <dbReference type="ARBA" id="ARBA00004141"/>
    </source>
</evidence>
<evidence type="ECO:0000256" key="10">
    <source>
        <dbReference type="SAM" id="Phobius"/>
    </source>
</evidence>
<evidence type="ECO:0000256" key="9">
    <source>
        <dbReference type="SAM" id="MobiDB-lite"/>
    </source>
</evidence>
<protein>
    <recommendedName>
        <fullName evidence="15">P-loop containing nucleoside triphosphate hydrolase protein</fullName>
    </recommendedName>
</protein>
<feature type="domain" description="ABC transporter" evidence="11">
    <location>
        <begin position="167"/>
        <end position="388"/>
    </location>
</feature>
<organism evidence="13 14">
    <name type="scientific">Modicella reniformis</name>
    <dbReference type="NCBI Taxonomy" id="1440133"/>
    <lineage>
        <taxon>Eukaryota</taxon>
        <taxon>Fungi</taxon>
        <taxon>Fungi incertae sedis</taxon>
        <taxon>Mucoromycota</taxon>
        <taxon>Mortierellomycotina</taxon>
        <taxon>Mortierellomycetes</taxon>
        <taxon>Mortierellales</taxon>
        <taxon>Mortierellaceae</taxon>
        <taxon>Modicella</taxon>
    </lineage>
</organism>
<dbReference type="SUPFAM" id="SSF90123">
    <property type="entry name" value="ABC transporter transmembrane region"/>
    <property type="match status" value="1"/>
</dbReference>
<evidence type="ECO:0008006" key="15">
    <source>
        <dbReference type="Google" id="ProtNLM"/>
    </source>
</evidence>
<dbReference type="PROSITE" id="PS50893">
    <property type="entry name" value="ABC_TRANSPORTER_2"/>
    <property type="match status" value="2"/>
</dbReference>
<feature type="domain" description="ABC transmembrane type-1" evidence="12">
    <location>
        <begin position="489"/>
        <end position="765"/>
    </location>
</feature>
<evidence type="ECO:0000313" key="13">
    <source>
        <dbReference type="EMBL" id="KAF9937114.1"/>
    </source>
</evidence>
<keyword evidence="4 10" id="KW-0812">Transmembrane</keyword>
<dbReference type="CDD" id="cd03250">
    <property type="entry name" value="ABCC_MRP_domain1"/>
    <property type="match status" value="1"/>
</dbReference>
<dbReference type="SUPFAM" id="SSF52540">
    <property type="entry name" value="P-loop containing nucleoside triphosphate hydrolases"/>
    <property type="match status" value="2"/>
</dbReference>
<gene>
    <name evidence="13" type="ORF">BGZ65_001777</name>
</gene>
<dbReference type="FunFam" id="3.40.50.300:FF:000997">
    <property type="entry name" value="Multidrug resistance-associated protein 1"/>
    <property type="match status" value="1"/>
</dbReference>
<feature type="domain" description="ABC transporter" evidence="11">
    <location>
        <begin position="805"/>
        <end position="1000"/>
    </location>
</feature>
<keyword evidence="5" id="KW-0547">Nucleotide-binding</keyword>
<feature type="transmembrane region" description="Helical" evidence="10">
    <location>
        <begin position="484"/>
        <end position="506"/>
    </location>
</feature>
<name>A0A9P6LTF2_9FUNG</name>
<keyword evidence="3" id="KW-0813">Transport</keyword>
<dbReference type="GO" id="GO:0016887">
    <property type="term" value="F:ATP hydrolysis activity"/>
    <property type="evidence" value="ECO:0007669"/>
    <property type="project" value="InterPro"/>
</dbReference>
<dbReference type="PROSITE" id="PS50929">
    <property type="entry name" value="ABC_TM1F"/>
    <property type="match status" value="1"/>
</dbReference>
<evidence type="ECO:0000256" key="2">
    <source>
        <dbReference type="ARBA" id="ARBA00009726"/>
    </source>
</evidence>
<feature type="transmembrane region" description="Helical" evidence="10">
    <location>
        <begin position="526"/>
        <end position="549"/>
    </location>
</feature>
<evidence type="ECO:0000256" key="8">
    <source>
        <dbReference type="ARBA" id="ARBA00023136"/>
    </source>
</evidence>
<dbReference type="InterPro" id="IPR027417">
    <property type="entry name" value="P-loop_NTPase"/>
</dbReference>
<evidence type="ECO:0000256" key="7">
    <source>
        <dbReference type="ARBA" id="ARBA00022989"/>
    </source>
</evidence>
<keyword evidence="7 10" id="KW-1133">Transmembrane helix</keyword>
<dbReference type="InterPro" id="IPR017871">
    <property type="entry name" value="ABC_transporter-like_CS"/>
</dbReference>
<dbReference type="GO" id="GO:0016020">
    <property type="term" value="C:membrane"/>
    <property type="evidence" value="ECO:0007669"/>
    <property type="project" value="UniProtKB-SubCell"/>
</dbReference>